<evidence type="ECO:0000313" key="11">
    <source>
        <dbReference type="EMBL" id="OQR78366.1"/>
    </source>
</evidence>
<dbReference type="FunCoup" id="A0A1V9XXZ6">
    <property type="interactions" value="758"/>
</dbReference>
<evidence type="ECO:0000313" key="12">
    <source>
        <dbReference type="Proteomes" id="UP000192247"/>
    </source>
</evidence>
<dbReference type="PANTHER" id="PTHR10993">
    <property type="entry name" value="OCTANOYLTRANSFERASE"/>
    <property type="match status" value="1"/>
</dbReference>
<name>A0A1V9XXZ6_9ACAR</name>
<dbReference type="UniPathway" id="UPA00538">
    <property type="reaction ID" value="UER00592"/>
</dbReference>
<dbReference type="AlphaFoldDB" id="A0A1V9XXZ6"/>
<evidence type="ECO:0000256" key="1">
    <source>
        <dbReference type="ARBA" id="ARBA00004173"/>
    </source>
</evidence>
<dbReference type="PROSITE" id="PS01313">
    <property type="entry name" value="LIPB"/>
    <property type="match status" value="1"/>
</dbReference>
<feature type="binding site" evidence="8">
    <location>
        <begin position="179"/>
        <end position="181"/>
    </location>
    <ligand>
        <name>substrate</name>
    </ligand>
</feature>
<reference evidence="11 12" key="1">
    <citation type="journal article" date="2017" name="Gigascience">
        <title>Draft genome of the honey bee ectoparasitic mite, Tropilaelaps mercedesae, is shaped by the parasitic life history.</title>
        <authorList>
            <person name="Dong X."/>
            <person name="Armstrong S.D."/>
            <person name="Xia D."/>
            <person name="Makepeace B.L."/>
            <person name="Darby A.C."/>
            <person name="Kadowaki T."/>
        </authorList>
    </citation>
    <scope>NUCLEOTIDE SEQUENCE [LARGE SCALE GENOMIC DNA]</scope>
    <source>
        <strain evidence="11">Wuxi-XJTLU</strain>
    </source>
</reference>
<keyword evidence="12" id="KW-1185">Reference proteome</keyword>
<dbReference type="InParanoid" id="A0A1V9XXZ6"/>
<feature type="active site" description="Acyl-thioester intermediate" evidence="7">
    <location>
        <position position="197"/>
    </location>
</feature>
<dbReference type="InterPro" id="IPR045864">
    <property type="entry name" value="aa-tRNA-synth_II/BPL/LPL"/>
</dbReference>
<dbReference type="Gene3D" id="3.30.930.10">
    <property type="entry name" value="Bira Bifunctional Protein, Domain 2"/>
    <property type="match status" value="1"/>
</dbReference>
<proteinExistence type="inferred from homology"/>
<dbReference type="InterPro" id="IPR000544">
    <property type="entry name" value="Octanoyltransferase"/>
</dbReference>
<dbReference type="InterPro" id="IPR004143">
    <property type="entry name" value="BPL_LPL_catalytic"/>
</dbReference>
<evidence type="ECO:0000256" key="9">
    <source>
        <dbReference type="PIRSR" id="PIRSR016262-3"/>
    </source>
</evidence>
<dbReference type="Proteomes" id="UP000192247">
    <property type="component" value="Unassembled WGS sequence"/>
</dbReference>
<comment type="function">
    <text evidence="6">Catalyzes the transfer of endogenously produced octanoic acid from octanoyl-acyl-carrier-protein onto the lipoyl domains of lipoate-dependent enzymes. Lipoyl-ACP can also act as a substrate although octanoyl-ACP is likely to be the physiological substrate.</text>
</comment>
<evidence type="ECO:0000256" key="4">
    <source>
        <dbReference type="ARBA" id="ARBA00022679"/>
    </source>
</evidence>
<dbReference type="EMBL" id="MNPL01002312">
    <property type="protein sequence ID" value="OQR78366.1"/>
    <property type="molecule type" value="Genomic_DNA"/>
</dbReference>
<dbReference type="STRING" id="418985.A0A1V9XXZ6"/>
<evidence type="ECO:0000259" key="10">
    <source>
        <dbReference type="PROSITE" id="PS51733"/>
    </source>
</evidence>
<dbReference type="GO" id="GO:0033819">
    <property type="term" value="F:lipoyl(octanoyl) transferase activity"/>
    <property type="evidence" value="ECO:0007669"/>
    <property type="project" value="UniProtKB-EC"/>
</dbReference>
<sequence>MLSFEKNTNSRARSMRPTVRLLVLGRMSYLDALNVQRELATKIKSQQKKGVDPDNTLVLVEHSPVYTIGIRTNAYLPSEEERLKKLGADFVRSDRGGLITFHGPGQLVIYPILHLASFTQLCRSIRSYVCHLEQSVIDTCKTFGVEATRTKDTGVWIQGKSLKIAALGIHCSRYVTTHGAALNCNTDLTWFDHIVPCGLNGKGVTSLSRELDRNVTIDEVKNIYVAMFEKSFDCRVK</sequence>
<evidence type="ECO:0000256" key="5">
    <source>
        <dbReference type="ARBA" id="ARBA00023315"/>
    </source>
</evidence>
<comment type="pathway">
    <text evidence="2 6">Protein modification; protein lipoylation via endogenous pathway; protein N(6)-(lipoyl)lysine from octanoyl-[acyl-carrier-protein]: step 1/2.</text>
</comment>
<dbReference type="FunFam" id="3.30.930.10:FF:000035">
    <property type="entry name" value="Putative lipoyltransferase 2, mitochondrial"/>
    <property type="match status" value="1"/>
</dbReference>
<dbReference type="OrthoDB" id="19908at2759"/>
<comment type="similarity">
    <text evidence="3 6">Belongs to the LipB family.</text>
</comment>
<gene>
    <name evidence="11" type="ORF">BIW11_06459</name>
</gene>
<dbReference type="CDD" id="cd16444">
    <property type="entry name" value="LipB"/>
    <property type="match status" value="1"/>
</dbReference>
<feature type="binding site" evidence="8">
    <location>
        <begin position="95"/>
        <end position="102"/>
    </location>
    <ligand>
        <name>substrate</name>
    </ligand>
</feature>
<accession>A0A1V9XXZ6</accession>
<dbReference type="PANTHER" id="PTHR10993:SF7">
    <property type="entry name" value="LIPOYLTRANSFERASE 2, MITOCHONDRIAL-RELATED"/>
    <property type="match status" value="1"/>
</dbReference>
<evidence type="ECO:0000256" key="6">
    <source>
        <dbReference type="PIRNR" id="PIRNR016262"/>
    </source>
</evidence>
<evidence type="ECO:0000256" key="7">
    <source>
        <dbReference type="PIRSR" id="PIRSR016262-1"/>
    </source>
</evidence>
<evidence type="ECO:0000256" key="2">
    <source>
        <dbReference type="ARBA" id="ARBA00004821"/>
    </source>
</evidence>
<comment type="catalytic activity">
    <reaction evidence="6">
        <text>octanoyl-[ACP] + L-lysyl-[protein] = N(6)-octanoyl-L-lysyl-[protein] + holo-[ACP] + H(+)</text>
        <dbReference type="Rhea" id="RHEA:17665"/>
        <dbReference type="Rhea" id="RHEA-COMP:9636"/>
        <dbReference type="Rhea" id="RHEA-COMP:9685"/>
        <dbReference type="Rhea" id="RHEA-COMP:9752"/>
        <dbReference type="Rhea" id="RHEA-COMP:9928"/>
        <dbReference type="ChEBI" id="CHEBI:15378"/>
        <dbReference type="ChEBI" id="CHEBI:29969"/>
        <dbReference type="ChEBI" id="CHEBI:64479"/>
        <dbReference type="ChEBI" id="CHEBI:78463"/>
        <dbReference type="ChEBI" id="CHEBI:78809"/>
        <dbReference type="EC" id="2.3.1.181"/>
    </reaction>
</comment>
<dbReference type="Pfam" id="PF21948">
    <property type="entry name" value="LplA-B_cat"/>
    <property type="match status" value="1"/>
</dbReference>
<feature type="binding site" evidence="8">
    <location>
        <begin position="166"/>
        <end position="168"/>
    </location>
    <ligand>
        <name>substrate</name>
    </ligand>
</feature>
<feature type="site" description="Lowers pKa of active site Cys" evidence="9">
    <location>
        <position position="163"/>
    </location>
</feature>
<dbReference type="GO" id="GO:0009249">
    <property type="term" value="P:protein lipoylation"/>
    <property type="evidence" value="ECO:0007669"/>
    <property type="project" value="InterPro"/>
</dbReference>
<feature type="domain" description="BPL/LPL catalytic" evidence="10">
    <location>
        <begin position="51"/>
        <end position="236"/>
    </location>
</feature>
<protein>
    <recommendedName>
        <fullName evidence="6">Octanoyl-[acyl-carrier-protein]:protein N-octanoyltransferase LIPT2, mitochondrial</fullName>
        <ecNumber evidence="6">2.3.1.181</ecNumber>
    </recommendedName>
</protein>
<dbReference type="InterPro" id="IPR020605">
    <property type="entry name" value="Octanoyltransferase_CS"/>
</dbReference>
<keyword evidence="6" id="KW-0496">Mitochondrion</keyword>
<dbReference type="NCBIfam" id="NF010925">
    <property type="entry name" value="PRK14345.1"/>
    <property type="match status" value="1"/>
</dbReference>
<keyword evidence="4 6" id="KW-0808">Transferase</keyword>
<dbReference type="PIRSF" id="PIRSF016262">
    <property type="entry name" value="LPLase"/>
    <property type="match status" value="1"/>
</dbReference>
<comment type="caution">
    <text evidence="11">The sequence shown here is derived from an EMBL/GenBank/DDBJ whole genome shotgun (WGS) entry which is preliminary data.</text>
</comment>
<dbReference type="HAMAP" id="MF_00013">
    <property type="entry name" value="LipB"/>
    <property type="match status" value="1"/>
</dbReference>
<evidence type="ECO:0000256" key="8">
    <source>
        <dbReference type="PIRSR" id="PIRSR016262-2"/>
    </source>
</evidence>
<keyword evidence="5 6" id="KW-0012">Acyltransferase</keyword>
<organism evidence="11 12">
    <name type="scientific">Tropilaelaps mercedesae</name>
    <dbReference type="NCBI Taxonomy" id="418985"/>
    <lineage>
        <taxon>Eukaryota</taxon>
        <taxon>Metazoa</taxon>
        <taxon>Ecdysozoa</taxon>
        <taxon>Arthropoda</taxon>
        <taxon>Chelicerata</taxon>
        <taxon>Arachnida</taxon>
        <taxon>Acari</taxon>
        <taxon>Parasitiformes</taxon>
        <taxon>Mesostigmata</taxon>
        <taxon>Gamasina</taxon>
        <taxon>Dermanyssoidea</taxon>
        <taxon>Laelapidae</taxon>
        <taxon>Tropilaelaps</taxon>
    </lineage>
</organism>
<dbReference type="NCBIfam" id="TIGR00214">
    <property type="entry name" value="lipB"/>
    <property type="match status" value="1"/>
</dbReference>
<evidence type="ECO:0000256" key="3">
    <source>
        <dbReference type="ARBA" id="ARBA00007907"/>
    </source>
</evidence>
<dbReference type="GO" id="GO:0005739">
    <property type="term" value="C:mitochondrion"/>
    <property type="evidence" value="ECO:0007669"/>
    <property type="project" value="UniProtKB-SubCell"/>
</dbReference>
<dbReference type="EC" id="2.3.1.181" evidence="6"/>
<dbReference type="SUPFAM" id="SSF55681">
    <property type="entry name" value="Class II aaRS and biotin synthetases"/>
    <property type="match status" value="1"/>
</dbReference>
<dbReference type="PROSITE" id="PS51733">
    <property type="entry name" value="BPL_LPL_CATALYTIC"/>
    <property type="match status" value="1"/>
</dbReference>
<comment type="subcellular location">
    <subcellularLocation>
        <location evidence="1 6">Mitochondrion</location>
    </subcellularLocation>
</comment>